<dbReference type="EMBL" id="JACHLY010000001">
    <property type="protein sequence ID" value="MBB5998058.1"/>
    <property type="molecule type" value="Genomic_DNA"/>
</dbReference>
<dbReference type="AlphaFoldDB" id="A0A841EAG6"/>
<gene>
    <name evidence="1" type="ORF">HNR25_001809</name>
</gene>
<proteinExistence type="predicted"/>
<organism evidence="1 2">
    <name type="scientific">Streptomonospora salina</name>
    <dbReference type="NCBI Taxonomy" id="104205"/>
    <lineage>
        <taxon>Bacteria</taxon>
        <taxon>Bacillati</taxon>
        <taxon>Actinomycetota</taxon>
        <taxon>Actinomycetes</taxon>
        <taxon>Streptosporangiales</taxon>
        <taxon>Nocardiopsidaceae</taxon>
        <taxon>Streptomonospora</taxon>
    </lineage>
</organism>
<dbReference type="RefSeq" id="WP_184634206.1">
    <property type="nucleotide sequence ID" value="NZ_BAABKT010000008.1"/>
</dbReference>
<protein>
    <submittedName>
        <fullName evidence="1">Uncharacterized protein</fullName>
    </submittedName>
</protein>
<name>A0A841EAG6_9ACTN</name>
<dbReference type="Proteomes" id="UP000578077">
    <property type="component" value="Unassembled WGS sequence"/>
</dbReference>
<sequence length="70" mass="8147">MDHTTRWTRDGEPALLLTQPYGSPETLRESIGWLLEDDAFYVAMEPSWYGHGTTGIFVWRSDVWQSLQED</sequence>
<comment type="caution">
    <text evidence="1">The sequence shown here is derived from an EMBL/GenBank/DDBJ whole genome shotgun (WGS) entry which is preliminary data.</text>
</comment>
<keyword evidence="2" id="KW-1185">Reference proteome</keyword>
<accession>A0A841EAG6</accession>
<evidence type="ECO:0000313" key="2">
    <source>
        <dbReference type="Proteomes" id="UP000578077"/>
    </source>
</evidence>
<evidence type="ECO:0000313" key="1">
    <source>
        <dbReference type="EMBL" id="MBB5998058.1"/>
    </source>
</evidence>
<reference evidence="1 2" key="1">
    <citation type="submission" date="2020-08" db="EMBL/GenBank/DDBJ databases">
        <title>Sequencing the genomes of 1000 actinobacteria strains.</title>
        <authorList>
            <person name="Klenk H.-P."/>
        </authorList>
    </citation>
    <scope>NUCLEOTIDE SEQUENCE [LARGE SCALE GENOMIC DNA]</scope>
    <source>
        <strain evidence="1 2">DSM 44593</strain>
    </source>
</reference>